<dbReference type="InterPro" id="IPR036188">
    <property type="entry name" value="FAD/NAD-bd_sf"/>
</dbReference>
<evidence type="ECO:0000256" key="2">
    <source>
        <dbReference type="ARBA" id="ARBA00005272"/>
    </source>
</evidence>
<sequence>MQTIVLGGGYAGLRAVQLLASQNLPVILVEPRREHILRPRLVAAAAGRIALKEVSVPLARVLPVGVRHLQATALGFDPETAAVETDYEMLQGDRLVIAVGSEANLSASGAPRYTLPLYSLEDLQQALSHWARLEDALQRERCDLSLLRWVIVGGGITGVELAAELVHLARRWRNRYGGLAEAIQIHLIQRSSRLLPDWPAEASDWVTRWLKRHRVIVQAATAVRRVRADGVVLEGPAGPEELATQTVFWTGGSQPVRLEEEPADLRDKSQFLRVDPYLRLVDYPRTYAIGDSILPFNPQLNRTLPPCGQLAVRSAEVAAANIVAESRGEALTAFVPTIERIALSLGAFDGLAVVDGQVLTGTAGWTVAQAADLFYFNAIQNPLLARMAPELFSGTGLPSERQ</sequence>
<feature type="domain" description="FAD/NAD(P)-binding" evidence="6">
    <location>
        <begin position="2"/>
        <end position="297"/>
    </location>
</feature>
<keyword evidence="8" id="KW-1185">Reference proteome</keyword>
<dbReference type="EMBL" id="CP063845">
    <property type="protein sequence ID" value="UFP92813.1"/>
    <property type="molecule type" value="Genomic_DNA"/>
</dbReference>
<accession>A0ABY3PGT2</accession>
<keyword evidence="3" id="KW-0285">Flavoprotein</keyword>
<dbReference type="RefSeq" id="WP_230839805.1">
    <property type="nucleotide sequence ID" value="NZ_CP063845.1"/>
</dbReference>
<organism evidence="7 8">
    <name type="scientific">Gloeobacter morelensis MG652769</name>
    <dbReference type="NCBI Taxonomy" id="2781736"/>
    <lineage>
        <taxon>Bacteria</taxon>
        <taxon>Bacillati</taxon>
        <taxon>Cyanobacteriota</taxon>
        <taxon>Cyanophyceae</taxon>
        <taxon>Gloeobacterales</taxon>
        <taxon>Gloeobacteraceae</taxon>
        <taxon>Gloeobacter</taxon>
        <taxon>Gloeobacter morelensis</taxon>
    </lineage>
</organism>
<comment type="cofactor">
    <cofactor evidence="1">
        <name>FAD</name>
        <dbReference type="ChEBI" id="CHEBI:57692"/>
    </cofactor>
</comment>
<evidence type="ECO:0000313" key="8">
    <source>
        <dbReference type="Proteomes" id="UP001054846"/>
    </source>
</evidence>
<evidence type="ECO:0000256" key="3">
    <source>
        <dbReference type="ARBA" id="ARBA00022630"/>
    </source>
</evidence>
<evidence type="ECO:0000259" key="6">
    <source>
        <dbReference type="Pfam" id="PF07992"/>
    </source>
</evidence>
<evidence type="ECO:0000256" key="1">
    <source>
        <dbReference type="ARBA" id="ARBA00001974"/>
    </source>
</evidence>
<dbReference type="InterPro" id="IPR051169">
    <property type="entry name" value="NADH-Q_oxidoreductase"/>
</dbReference>
<dbReference type="PRINTS" id="PR00411">
    <property type="entry name" value="PNDRDTASEI"/>
</dbReference>
<dbReference type="Proteomes" id="UP001054846">
    <property type="component" value="Chromosome"/>
</dbReference>
<dbReference type="Pfam" id="PF07992">
    <property type="entry name" value="Pyr_redox_2"/>
    <property type="match status" value="1"/>
</dbReference>
<dbReference type="Gene3D" id="3.50.50.100">
    <property type="match status" value="1"/>
</dbReference>
<evidence type="ECO:0000256" key="5">
    <source>
        <dbReference type="ARBA" id="ARBA00023002"/>
    </source>
</evidence>
<dbReference type="PANTHER" id="PTHR42913">
    <property type="entry name" value="APOPTOSIS-INDUCING FACTOR 1"/>
    <property type="match status" value="1"/>
</dbReference>
<dbReference type="PANTHER" id="PTHR42913:SF3">
    <property type="entry name" value="64 KDA MITOCHONDRIAL NADH DEHYDROGENASE (EUROFUNG)"/>
    <property type="match status" value="1"/>
</dbReference>
<keyword evidence="5" id="KW-0560">Oxidoreductase</keyword>
<evidence type="ECO:0000256" key="4">
    <source>
        <dbReference type="ARBA" id="ARBA00022827"/>
    </source>
</evidence>
<dbReference type="PRINTS" id="PR00368">
    <property type="entry name" value="FADPNR"/>
</dbReference>
<reference evidence="7 8" key="1">
    <citation type="journal article" date="2021" name="Genome Biol. Evol.">
        <title>Complete Genome Sequencing of a Novel Gloeobacter Species from a Waterfall Cave in Mexico.</title>
        <authorList>
            <person name="Saw J.H."/>
            <person name="Cardona T."/>
            <person name="Montejano G."/>
        </authorList>
    </citation>
    <scope>NUCLEOTIDE SEQUENCE [LARGE SCALE GENOMIC DNA]</scope>
    <source>
        <strain evidence="7">MG652769</strain>
    </source>
</reference>
<dbReference type="InterPro" id="IPR023753">
    <property type="entry name" value="FAD/NAD-binding_dom"/>
</dbReference>
<proteinExistence type="inferred from homology"/>
<keyword evidence="4" id="KW-0274">FAD</keyword>
<evidence type="ECO:0000313" key="7">
    <source>
        <dbReference type="EMBL" id="UFP92813.1"/>
    </source>
</evidence>
<name>A0ABY3PGT2_9CYAN</name>
<protein>
    <submittedName>
        <fullName evidence="7">FAD-dependent oxidoreductase</fullName>
    </submittedName>
</protein>
<gene>
    <name evidence="7" type="ORF">ISF26_13345</name>
</gene>
<comment type="similarity">
    <text evidence="2">Belongs to the NADH dehydrogenase family.</text>
</comment>
<dbReference type="SUPFAM" id="SSF51905">
    <property type="entry name" value="FAD/NAD(P)-binding domain"/>
    <property type="match status" value="1"/>
</dbReference>